<evidence type="ECO:0000313" key="4">
    <source>
        <dbReference type="Proteomes" id="UP000527352"/>
    </source>
</evidence>
<keyword evidence="1" id="KW-0472">Membrane</keyword>
<dbReference type="RefSeq" id="WP_014610083.1">
    <property type="nucleotide sequence ID" value="NZ_JABAEB010000012.1"/>
</dbReference>
<gene>
    <name evidence="3" type="ORF">HGO26_17780</name>
</gene>
<feature type="transmembrane region" description="Helical" evidence="1">
    <location>
        <begin position="20"/>
        <end position="36"/>
    </location>
</feature>
<dbReference type="Proteomes" id="UP000527352">
    <property type="component" value="Unassembled WGS sequence"/>
</dbReference>
<comment type="caution">
    <text evidence="3">The sequence shown here is derived from an EMBL/GenBank/DDBJ whole genome shotgun (WGS) entry which is preliminary data.</text>
</comment>
<organism evidence="3 4">
    <name type="scientific">Shewanella oncorhynchi</name>
    <dbReference type="NCBI Taxonomy" id="2726434"/>
    <lineage>
        <taxon>Bacteria</taxon>
        <taxon>Pseudomonadati</taxon>
        <taxon>Pseudomonadota</taxon>
        <taxon>Gammaproteobacteria</taxon>
        <taxon>Alteromonadales</taxon>
        <taxon>Shewanellaceae</taxon>
        <taxon>Shewanella</taxon>
    </lineage>
</organism>
<protein>
    <recommendedName>
        <fullName evidence="2">CBU-0592-like domain-containing protein</fullName>
    </recommendedName>
</protein>
<keyword evidence="1" id="KW-1133">Transmembrane helix</keyword>
<proteinExistence type="predicted"/>
<evidence type="ECO:0000313" key="3">
    <source>
        <dbReference type="EMBL" id="NLQ24722.1"/>
    </source>
</evidence>
<name>A0ABX1KUD8_9GAMM</name>
<keyword evidence="4" id="KW-1185">Reference proteome</keyword>
<keyword evidence="1" id="KW-0812">Transmembrane</keyword>
<feature type="transmembrane region" description="Helical" evidence="1">
    <location>
        <begin position="68"/>
        <end position="89"/>
    </location>
</feature>
<dbReference type="EMBL" id="JABAEB010000012">
    <property type="protein sequence ID" value="NLQ24722.1"/>
    <property type="molecule type" value="Genomic_DNA"/>
</dbReference>
<evidence type="ECO:0000259" key="2">
    <source>
        <dbReference type="Pfam" id="PF26604"/>
    </source>
</evidence>
<reference evidence="3 4" key="1">
    <citation type="submission" date="2020-04" db="EMBL/GenBank/DDBJ databases">
        <title>The first description of lens atrophy caused by putative novel Shewanella sp. that is a new emerging pathogen for cultured rainbow trout?</title>
        <authorList>
            <person name="Saticioglu I.B."/>
            <person name="Duman M."/>
            <person name="Altun S."/>
        </authorList>
    </citation>
    <scope>NUCLEOTIDE SEQUENCE [LARGE SCALE GENOMIC DNA]</scope>
    <source>
        <strain evidence="3 4">S-1</strain>
    </source>
</reference>
<dbReference type="InterPro" id="IPR058058">
    <property type="entry name" value="CBU_0592-like"/>
</dbReference>
<sequence length="90" mass="10196">MSYKKFNAFLNANMRTFEMVGVLMRIFSFSLVSWLGPESPFMFVWIFNTIDAVLLTWCAALRKDAAYTLLNGFWILIGIVGIARAGGLIH</sequence>
<dbReference type="Pfam" id="PF26604">
    <property type="entry name" value="CBU_0592"/>
    <property type="match status" value="1"/>
</dbReference>
<feature type="domain" description="CBU-0592-like" evidence="2">
    <location>
        <begin position="18"/>
        <end position="85"/>
    </location>
</feature>
<feature type="transmembrane region" description="Helical" evidence="1">
    <location>
        <begin position="42"/>
        <end position="61"/>
    </location>
</feature>
<accession>A0ABX1KUD8</accession>
<evidence type="ECO:0000256" key="1">
    <source>
        <dbReference type="SAM" id="Phobius"/>
    </source>
</evidence>